<accession>A0ABS2EJP0</accession>
<evidence type="ECO:0000313" key="1">
    <source>
        <dbReference type="EMBL" id="MBM6745036.1"/>
    </source>
</evidence>
<dbReference type="RefSeq" id="WP_087253904.1">
    <property type="nucleotide sequence ID" value="NZ_JACJKH010000023.1"/>
</dbReference>
<reference evidence="1 2" key="1">
    <citation type="journal article" date="2021" name="Sci. Rep.">
        <title>The distribution of antibiotic resistance genes in chicken gut microbiota commensals.</title>
        <authorList>
            <person name="Juricova H."/>
            <person name="Matiasovicova J."/>
            <person name="Kubasova T."/>
            <person name="Cejkova D."/>
            <person name="Rychlik I."/>
        </authorList>
    </citation>
    <scope>NUCLEOTIDE SEQUENCE [LARGE SCALE GENOMIC DNA]</scope>
    <source>
        <strain evidence="1 2">An770</strain>
    </source>
</reference>
<proteinExistence type="predicted"/>
<organism evidence="1 2">
    <name type="scientific">Drancourtella massiliensis</name>
    <dbReference type="NCBI Taxonomy" id="1632013"/>
    <lineage>
        <taxon>Bacteria</taxon>
        <taxon>Bacillati</taxon>
        <taxon>Bacillota</taxon>
        <taxon>Clostridia</taxon>
        <taxon>Eubacteriales</taxon>
        <taxon>Oscillospiraceae</taxon>
        <taxon>Drancourtella</taxon>
    </lineage>
</organism>
<protein>
    <submittedName>
        <fullName evidence="1">Uncharacterized protein</fullName>
    </submittedName>
</protein>
<gene>
    <name evidence="1" type="ORF">H6A32_12130</name>
</gene>
<keyword evidence="2" id="KW-1185">Reference proteome</keyword>
<name>A0ABS2EJP0_9FIRM</name>
<evidence type="ECO:0000313" key="2">
    <source>
        <dbReference type="Proteomes" id="UP000775686"/>
    </source>
</evidence>
<dbReference type="EMBL" id="JACJKH010000023">
    <property type="protein sequence ID" value="MBM6745036.1"/>
    <property type="molecule type" value="Genomic_DNA"/>
</dbReference>
<dbReference type="Proteomes" id="UP000775686">
    <property type="component" value="Unassembled WGS sequence"/>
</dbReference>
<comment type="caution">
    <text evidence="1">The sequence shown here is derived from an EMBL/GenBank/DDBJ whole genome shotgun (WGS) entry which is preliminary data.</text>
</comment>
<sequence length="108" mass="12217">MTTVLEMLFTVPDQKLQDAYMEAKEKAEQEAAETTEPGAHGVYDFEELLTKMYGSYFLTQVEHNLYSAVGNLQSQIIGGEETDENQLRQEAAAAAEKAWKDYRTQMAE</sequence>